<protein>
    <submittedName>
        <fullName evidence="1">Uncharacterized protein</fullName>
    </submittedName>
</protein>
<proteinExistence type="predicted"/>
<reference evidence="1 2" key="1">
    <citation type="submission" date="2017-11" db="EMBL/GenBank/DDBJ databases">
        <title>De-novo sequencing of pomegranate (Punica granatum L.) genome.</title>
        <authorList>
            <person name="Akparov Z."/>
            <person name="Amiraslanov A."/>
            <person name="Hajiyeva S."/>
            <person name="Abbasov M."/>
            <person name="Kaur K."/>
            <person name="Hamwieh A."/>
            <person name="Solovyev V."/>
            <person name="Salamov A."/>
            <person name="Braich B."/>
            <person name="Kosarev P."/>
            <person name="Mahmoud A."/>
            <person name="Hajiyev E."/>
            <person name="Babayeva S."/>
            <person name="Izzatullayeva V."/>
            <person name="Mammadov A."/>
            <person name="Mammadov A."/>
            <person name="Sharifova S."/>
            <person name="Ojaghi J."/>
            <person name="Eynullazada K."/>
            <person name="Bayramov B."/>
            <person name="Abdulazimova A."/>
            <person name="Shahmuradov I."/>
        </authorList>
    </citation>
    <scope>NUCLEOTIDE SEQUENCE [LARGE SCALE GENOMIC DNA]</scope>
    <source>
        <strain evidence="2">cv. AG2017</strain>
        <tissue evidence="1">Leaf</tissue>
    </source>
</reference>
<evidence type="ECO:0000313" key="1">
    <source>
        <dbReference type="EMBL" id="PKI67242.1"/>
    </source>
</evidence>
<comment type="caution">
    <text evidence="1">The sequence shown here is derived from an EMBL/GenBank/DDBJ whole genome shotgun (WGS) entry which is preliminary data.</text>
</comment>
<dbReference type="AlphaFoldDB" id="A0A2I0KFG5"/>
<gene>
    <name evidence="1" type="ORF">CRG98_012383</name>
</gene>
<dbReference type="Proteomes" id="UP000233551">
    <property type="component" value="Unassembled WGS sequence"/>
</dbReference>
<accession>A0A2I0KFG5</accession>
<keyword evidence="2" id="KW-1185">Reference proteome</keyword>
<evidence type="ECO:0000313" key="2">
    <source>
        <dbReference type="Proteomes" id="UP000233551"/>
    </source>
</evidence>
<organism evidence="1 2">
    <name type="scientific">Punica granatum</name>
    <name type="common">Pomegranate</name>
    <dbReference type="NCBI Taxonomy" id="22663"/>
    <lineage>
        <taxon>Eukaryota</taxon>
        <taxon>Viridiplantae</taxon>
        <taxon>Streptophyta</taxon>
        <taxon>Embryophyta</taxon>
        <taxon>Tracheophyta</taxon>
        <taxon>Spermatophyta</taxon>
        <taxon>Magnoliopsida</taxon>
        <taxon>eudicotyledons</taxon>
        <taxon>Gunneridae</taxon>
        <taxon>Pentapetalae</taxon>
        <taxon>rosids</taxon>
        <taxon>malvids</taxon>
        <taxon>Myrtales</taxon>
        <taxon>Lythraceae</taxon>
        <taxon>Punica</taxon>
    </lineage>
</organism>
<dbReference type="EMBL" id="PGOL01000625">
    <property type="protein sequence ID" value="PKI67242.1"/>
    <property type="molecule type" value="Genomic_DNA"/>
</dbReference>
<name>A0A2I0KFG5_PUNGR</name>
<sequence length="159" mass="17676">MKDRTTFHGLPHSFLGTTSLSTQVYVRMTETLRSGKEGYADETCACTDCATRIEVSSRYQQIPRVLQGRVDLEGAERPIALSGSGLGFLCSDSSRLKSDPDSSQDARSYLDIHATRVTSLDALLKCGFGKGCEYRFMVYRLGYKLLTGLCDLLKVEWIN</sequence>